<dbReference type="Pfam" id="PF08341">
    <property type="entry name" value="TED"/>
    <property type="match status" value="1"/>
</dbReference>
<organism evidence="2 3">
    <name type="scientific">Gordonia crocea</name>
    <dbReference type="NCBI Taxonomy" id="589162"/>
    <lineage>
        <taxon>Bacteria</taxon>
        <taxon>Bacillati</taxon>
        <taxon>Actinomycetota</taxon>
        <taxon>Actinomycetes</taxon>
        <taxon>Mycobacteriales</taxon>
        <taxon>Gordoniaceae</taxon>
        <taxon>Gordonia</taxon>
    </lineage>
</organism>
<comment type="caution">
    <text evidence="2">The sequence shown here is derived from an EMBL/GenBank/DDBJ whole genome shotgun (WGS) entry which is preliminary data.</text>
</comment>
<dbReference type="Gene3D" id="1.10.150.480">
    <property type="match status" value="1"/>
</dbReference>
<accession>A0A7I9V314</accession>
<gene>
    <name evidence="2" type="ORF">nbrc107697_34690</name>
</gene>
<dbReference type="EMBL" id="BJOU01000019">
    <property type="protein sequence ID" value="GED99430.1"/>
    <property type="molecule type" value="Genomic_DNA"/>
</dbReference>
<dbReference type="InterPro" id="IPR013552">
    <property type="entry name" value="Thioester_dom"/>
</dbReference>
<reference evidence="3" key="1">
    <citation type="submission" date="2019-06" db="EMBL/GenBank/DDBJ databases">
        <title>Gordonia isolated from sludge of a wastewater treatment plant.</title>
        <authorList>
            <person name="Tamura T."/>
            <person name="Aoyama K."/>
            <person name="Kang Y."/>
            <person name="Saito S."/>
            <person name="Akiyama N."/>
            <person name="Yazawa K."/>
            <person name="Gonoi T."/>
            <person name="Mikami Y."/>
        </authorList>
    </citation>
    <scope>NUCLEOTIDE SEQUENCE [LARGE SCALE GENOMIC DNA]</scope>
    <source>
        <strain evidence="3">NBRC 107697</strain>
    </source>
</reference>
<dbReference type="OrthoDB" id="2676146at2"/>
<keyword evidence="3" id="KW-1185">Reference proteome</keyword>
<name>A0A7I9V314_9ACTN</name>
<dbReference type="RefSeq" id="WP_161928702.1">
    <property type="nucleotide sequence ID" value="NZ_BJOU01000019.1"/>
</dbReference>
<dbReference type="Proteomes" id="UP000444980">
    <property type="component" value="Unassembled WGS sequence"/>
</dbReference>
<dbReference type="AlphaFoldDB" id="A0A7I9V314"/>
<sequence length="341" mass="36646">MSELAFARPLPRPVIPVATPAASPAVDVPPFERLTRYRGGTYSPTVARIRFADGTTARTDLIRLNPDVSAYSLDFNGMVTDSPTVYRPRAWDRVTGVHAARFRASAISTVLHESYPVVGLRVLSDRLRAAGYALGAANLREHEAIAATQAAIWRLTNNLELDTVARDEPVEVRVVDEAEGSLIEVAFADDVVLGGFSVGIGSDSPADRFAVRLLKPTARGWVTVAGSVFETDVHGTHARTLGEAATIRATGPAASRVGHRRYRLDVSAAGRVRLDDLRFRIIGSRYANDAPIVQLYRYLLDSVGQDAGRAAAPVGTGAAKPWVLLADDASELGLTPLITVR</sequence>
<evidence type="ECO:0000259" key="1">
    <source>
        <dbReference type="Pfam" id="PF08341"/>
    </source>
</evidence>
<protein>
    <recommendedName>
        <fullName evidence="1">Thioester domain-containing protein</fullName>
    </recommendedName>
</protein>
<evidence type="ECO:0000313" key="2">
    <source>
        <dbReference type="EMBL" id="GED99430.1"/>
    </source>
</evidence>
<proteinExistence type="predicted"/>
<evidence type="ECO:0000313" key="3">
    <source>
        <dbReference type="Proteomes" id="UP000444980"/>
    </source>
</evidence>
<feature type="domain" description="Thioester" evidence="1">
    <location>
        <begin position="103"/>
        <end position="162"/>
    </location>
</feature>
<dbReference type="NCBIfam" id="TIGR03934">
    <property type="entry name" value="TQXA_dom"/>
    <property type="match status" value="1"/>
</dbReference>
<dbReference type="InterPro" id="IPR023849">
    <property type="entry name" value="TQXA_dom"/>
</dbReference>